<dbReference type="AlphaFoldDB" id="A0A8S9RH49"/>
<feature type="compositionally biased region" description="Basic and acidic residues" evidence="1">
    <location>
        <begin position="188"/>
        <end position="204"/>
    </location>
</feature>
<dbReference type="EMBL" id="QGKX02000095">
    <property type="protein sequence ID" value="KAF3572035.1"/>
    <property type="molecule type" value="Genomic_DNA"/>
</dbReference>
<reference evidence="2" key="1">
    <citation type="submission" date="2019-12" db="EMBL/GenBank/DDBJ databases">
        <title>Genome sequencing and annotation of Brassica cretica.</title>
        <authorList>
            <person name="Studholme D.J."/>
            <person name="Sarris P."/>
        </authorList>
    </citation>
    <scope>NUCLEOTIDE SEQUENCE</scope>
    <source>
        <strain evidence="2">PFS-109/04</strain>
        <tissue evidence="2">Leaf</tissue>
    </source>
</reference>
<evidence type="ECO:0000313" key="2">
    <source>
        <dbReference type="EMBL" id="KAF3572035.1"/>
    </source>
</evidence>
<dbReference type="Proteomes" id="UP000712600">
    <property type="component" value="Unassembled WGS sequence"/>
</dbReference>
<evidence type="ECO:0000256" key="1">
    <source>
        <dbReference type="SAM" id="MobiDB-lite"/>
    </source>
</evidence>
<comment type="caution">
    <text evidence="2">The sequence shown here is derived from an EMBL/GenBank/DDBJ whole genome shotgun (WGS) entry which is preliminary data.</text>
</comment>
<feature type="region of interest" description="Disordered" evidence="1">
    <location>
        <begin position="188"/>
        <end position="210"/>
    </location>
</feature>
<name>A0A8S9RH49_BRACR</name>
<gene>
    <name evidence="2" type="ORF">F2Q69_00058102</name>
</gene>
<protein>
    <submittedName>
        <fullName evidence="2">Uncharacterized protein</fullName>
    </submittedName>
</protein>
<sequence length="210" mass="24044">MDRPVGVKTAKAKAKRPVGEELKIPQGFKDMMEMRTKDLAFKDKLSNKKLLDSSIAKKEPLTELEVALKNKLITEMLGTSHTPPAMEAKKLIVCGLSARGMIPPPLPQEDTDDDVADVTPSEGEVVEISDEEEANMVELLSEEYMRNMGYLIRVEESEDDIEPKFRRLLQRMHEEEKKLREEKFKAMKSRIKLEEGQSSKVDDKKRKRRS</sequence>
<proteinExistence type="predicted"/>
<organism evidence="2 3">
    <name type="scientific">Brassica cretica</name>
    <name type="common">Mustard</name>
    <dbReference type="NCBI Taxonomy" id="69181"/>
    <lineage>
        <taxon>Eukaryota</taxon>
        <taxon>Viridiplantae</taxon>
        <taxon>Streptophyta</taxon>
        <taxon>Embryophyta</taxon>
        <taxon>Tracheophyta</taxon>
        <taxon>Spermatophyta</taxon>
        <taxon>Magnoliopsida</taxon>
        <taxon>eudicotyledons</taxon>
        <taxon>Gunneridae</taxon>
        <taxon>Pentapetalae</taxon>
        <taxon>rosids</taxon>
        <taxon>malvids</taxon>
        <taxon>Brassicales</taxon>
        <taxon>Brassicaceae</taxon>
        <taxon>Brassiceae</taxon>
        <taxon>Brassica</taxon>
    </lineage>
</organism>
<accession>A0A8S9RH49</accession>
<evidence type="ECO:0000313" key="3">
    <source>
        <dbReference type="Proteomes" id="UP000712600"/>
    </source>
</evidence>